<comment type="caution">
    <text evidence="2">The sequence shown here is derived from an EMBL/GenBank/DDBJ whole genome shotgun (WGS) entry which is preliminary data.</text>
</comment>
<organism evidence="2 3">
    <name type="scientific">Staphylococcus succinus</name>
    <dbReference type="NCBI Taxonomy" id="61015"/>
    <lineage>
        <taxon>Bacteria</taxon>
        <taxon>Bacillati</taxon>
        <taxon>Bacillota</taxon>
        <taxon>Bacilli</taxon>
        <taxon>Bacillales</taxon>
        <taxon>Staphylococcaceae</taxon>
        <taxon>Staphylococcus</taxon>
    </lineage>
</organism>
<name>A0A9Q6HR15_9STAP</name>
<dbReference type="Gene3D" id="1.10.10.10">
    <property type="entry name" value="Winged helix-like DNA-binding domain superfamily/Winged helix DNA-binding domain"/>
    <property type="match status" value="1"/>
</dbReference>
<evidence type="ECO:0000259" key="1">
    <source>
        <dbReference type="SMART" id="SM00347"/>
    </source>
</evidence>
<dbReference type="InterPro" id="IPR036388">
    <property type="entry name" value="WH-like_DNA-bd_sf"/>
</dbReference>
<feature type="domain" description="HTH marR-type" evidence="1">
    <location>
        <begin position="23"/>
        <end position="124"/>
    </location>
</feature>
<dbReference type="SUPFAM" id="SSF46785">
    <property type="entry name" value="Winged helix' DNA-binding domain"/>
    <property type="match status" value="1"/>
</dbReference>
<dbReference type="SMART" id="SM00347">
    <property type="entry name" value="HTH_MARR"/>
    <property type="match status" value="1"/>
</dbReference>
<dbReference type="GO" id="GO:0003700">
    <property type="term" value="F:DNA-binding transcription factor activity"/>
    <property type="evidence" value="ECO:0007669"/>
    <property type="project" value="InterPro"/>
</dbReference>
<dbReference type="InterPro" id="IPR000835">
    <property type="entry name" value="HTH_MarR-typ"/>
</dbReference>
<proteinExistence type="predicted"/>
<accession>A0A9Q6HR15</accession>
<reference evidence="2 3" key="1">
    <citation type="journal article" date="2016" name="Front. Microbiol.">
        <title>Comprehensive Phylogenetic Analysis of Bovine Non-aureus Staphylococci Species Based on Whole-Genome Sequencing.</title>
        <authorList>
            <person name="Naushad S."/>
            <person name="Barkema H.W."/>
            <person name="Luby C."/>
            <person name="Condas L.A."/>
            <person name="Nobrega D.B."/>
            <person name="Carson D.A."/>
            <person name="De Buck J."/>
        </authorList>
    </citation>
    <scope>NUCLEOTIDE SEQUENCE [LARGE SCALE GENOMIC DNA]</scope>
    <source>
        <strain evidence="2 3">SNUC 1231</strain>
    </source>
</reference>
<dbReference type="InterPro" id="IPR036390">
    <property type="entry name" value="WH_DNA-bd_sf"/>
</dbReference>
<gene>
    <name evidence="2" type="ORF">BU058_02575</name>
</gene>
<dbReference type="RefSeq" id="WP_073505739.1">
    <property type="nucleotide sequence ID" value="NZ_CP018199.1"/>
</dbReference>
<protein>
    <submittedName>
        <fullName evidence="2">MarR family transcriptional regulator</fullName>
    </submittedName>
</protein>
<dbReference type="AlphaFoldDB" id="A0A9Q6HR15"/>
<evidence type="ECO:0000313" key="2">
    <source>
        <dbReference type="EMBL" id="PTI76925.1"/>
    </source>
</evidence>
<evidence type="ECO:0000313" key="3">
    <source>
        <dbReference type="Proteomes" id="UP000241960"/>
    </source>
</evidence>
<sequence length="144" mass="16726">MHTKDFFNHLTAVYRPYIKLLQPIFDEFEVYPAQWLVLKDLAYNGPTTLVQISKRRAIEKPTTRKILKILSEKSLLTIEQGIDKREKILTLSEDGKILFDNITQRIETLQDDIVKHTNLSSSQLDEAITTIQSIHEQISKMEEA</sequence>
<dbReference type="Proteomes" id="UP000241960">
    <property type="component" value="Unassembled WGS sequence"/>
</dbReference>
<dbReference type="EMBL" id="PZFQ01000006">
    <property type="protein sequence ID" value="PTI76925.1"/>
    <property type="molecule type" value="Genomic_DNA"/>
</dbReference>